<keyword evidence="12" id="KW-0805">Transcription regulation</keyword>
<dbReference type="GO" id="GO:0070828">
    <property type="term" value="P:heterochromatin organization"/>
    <property type="evidence" value="ECO:0007669"/>
    <property type="project" value="TreeGrafter"/>
</dbReference>
<keyword evidence="11" id="KW-0156">Chromatin regulator</keyword>
<evidence type="ECO:0000256" key="10">
    <source>
        <dbReference type="ARBA" id="ARBA00022833"/>
    </source>
</evidence>
<dbReference type="SMART" id="SM00468">
    <property type="entry name" value="PreSET"/>
    <property type="match status" value="1"/>
</dbReference>
<dbReference type="GO" id="GO:0005634">
    <property type="term" value="C:nucleus"/>
    <property type="evidence" value="ECO:0007669"/>
    <property type="project" value="UniProtKB-SubCell"/>
</dbReference>
<evidence type="ECO:0000259" key="20">
    <source>
        <dbReference type="PROSITE" id="PS50982"/>
    </source>
</evidence>
<dbReference type="SUPFAM" id="SSF82199">
    <property type="entry name" value="SET domain"/>
    <property type="match status" value="1"/>
</dbReference>
<dbReference type="Pfam" id="PF05033">
    <property type="entry name" value="Pre-SET"/>
    <property type="match status" value="1"/>
</dbReference>
<dbReference type="InParanoid" id="A0A7F5RDX7"/>
<evidence type="ECO:0000256" key="9">
    <source>
        <dbReference type="ARBA" id="ARBA00022737"/>
    </source>
</evidence>
<dbReference type="InterPro" id="IPR051516">
    <property type="entry name" value="SETDB_methyltransferase"/>
</dbReference>
<feature type="region of interest" description="Disordered" evidence="16">
    <location>
        <begin position="1105"/>
        <end position="1148"/>
    </location>
</feature>
<evidence type="ECO:0000256" key="4">
    <source>
        <dbReference type="ARBA" id="ARBA00022491"/>
    </source>
</evidence>
<feature type="domain" description="MBD" evidence="20">
    <location>
        <begin position="776"/>
        <end position="842"/>
    </location>
</feature>
<feature type="domain" description="Pre-SET" evidence="18">
    <location>
        <begin position="904"/>
        <end position="976"/>
    </location>
</feature>
<dbReference type="PROSITE" id="PS50982">
    <property type="entry name" value="MBD"/>
    <property type="match status" value="1"/>
</dbReference>
<dbReference type="InterPro" id="IPR001739">
    <property type="entry name" value="Methyl_CpG_DNA-bd"/>
</dbReference>
<dbReference type="SUPFAM" id="SSF54171">
    <property type="entry name" value="DNA-binding domain"/>
    <property type="match status" value="1"/>
</dbReference>
<evidence type="ECO:0000313" key="22">
    <source>
        <dbReference type="RefSeq" id="XP_025834177.1"/>
    </source>
</evidence>
<dbReference type="Proteomes" id="UP000192223">
    <property type="component" value="Unplaced"/>
</dbReference>
<keyword evidence="14" id="KW-0804">Transcription</keyword>
<keyword evidence="4" id="KW-0678">Repressor</keyword>
<dbReference type="InterPro" id="IPR003616">
    <property type="entry name" value="Post-SET_dom"/>
</dbReference>
<feature type="region of interest" description="Disordered" evidence="16">
    <location>
        <begin position="1047"/>
        <end position="1088"/>
    </location>
</feature>
<dbReference type="Pfam" id="PF18359">
    <property type="entry name" value="Tudor_5"/>
    <property type="match status" value="1"/>
</dbReference>
<evidence type="ECO:0000256" key="16">
    <source>
        <dbReference type="SAM" id="MobiDB-lite"/>
    </source>
</evidence>
<dbReference type="PROSITE" id="PS50280">
    <property type="entry name" value="SET"/>
    <property type="match status" value="1"/>
</dbReference>
<sequence length="1278" mass="147360">MNQLIFINKNFNSRNLTSFEENSICEKTKMDIEEPMEIDDTVPNTVIIENKRMSTDLLPPNDSLSNNEHQKTDIENSNCIKTDKSQEGAANEDMLKNPSCLSDDDLEVIEVPSKNLTKSVPDEPETSSENKEKRKEDDCVVILTDDEDEHTTTDTSRRKRDLVATEVIDLVPQKKNSVNNKCINYACQSGFGMIKAPIFCLSYFRVKNAENKCLEVCQECFEEAFLHYDGLSTALMGGKLLVEQEVPVRDDMFEIDDSDSEEDAEKEVAEYFDNESVEFLKENLDMVIMETIEKYKLNEQVNNSVKYLVEKEDKLKESCIQVDGMIKDLRKCLDGIQRNIYSEFRVRYQHLPSLELCDRPSQSKSGRRSELNRKRSASCFEMDTDKHQITSEMDKIDDVVEVPADLPPKGEIIKPEPVIGQDYYSARYLTMGSWMPVKLEKVLDSGEMINGRLTSNHVYSVLVNNKQKTSSSSRLHSGREMAYFTAPNVQLDVGTRVIAVFRETATNMETKKHKKETFFPGIVAEPLSAANRYRYLIFFDDGYAQYVNHNQVRLVFESSKFVWEDVHIDSRPFIKKYLESYPDRPMVKLRKDQTVRTEYRGKWWLTTVMKIDCSLVQMFFDASNRVEWIYRGSTRLNPMFKEEQAASNRLQNKARIMPRMQRGTDNSGAYVEYTRNDEQKDKELPSEATVAPVKAVARKSTAKAMLNAVTKPSPFVGAVPFLPVVNKEKETLSPATPPTKVVYFTPRAQTNLRAPYKCHVCSPRCKRYVLHNVNKLNSYNPLAKPLLCGWNRLTLKHKGKREINYKAPCGRFIRTMAELHLYLRLTESEMTVDLFDFDYWVHCLAEFMLEKDATINKDLSNALENVPIPVVNYNDNEMNDFCNYSTKREPMDGVNLNLDPEFLCGCDCEDDCTDKMKCQCWQLTLEGMSYLQKNISPDQVGYQYRRLPEAVPTGIYECNSRCKCAPTCLNRVVQNPLQLKLQVFKTTNRGWGIRCLNDIPQGAFICIYAGSLLTEQMANEGGKNYGDEYLAELDYIEVVEKMKEDYEEEAVLDEEDLKKPKSRENSDNEDDEKEQSTTGRGRKKNYTEDTDFVLNVNFNANDSSIRSRLRRRHTEEEPKTEVKENDTKKKEATEKKEEKKDKAEPEEDYVMISDDEDCVHEPSSFNPKDESKLDETRPMKYMSVRELYAEDECVYVMDAKVSGNIGRFLNHSCSPNVFVQNVFVDTHDLRFPWVAFFALTYIRAGTELTWNYNYDVGSVPGKTMYCYCASDECRGRLL</sequence>
<evidence type="ECO:0000256" key="8">
    <source>
        <dbReference type="ARBA" id="ARBA00022723"/>
    </source>
</evidence>
<dbReference type="InterPro" id="IPR041292">
    <property type="entry name" value="Tudor_4"/>
</dbReference>
<dbReference type="GO" id="GO:0010629">
    <property type="term" value="P:negative regulation of gene expression"/>
    <property type="evidence" value="ECO:0007669"/>
    <property type="project" value="TreeGrafter"/>
</dbReference>
<comment type="subcellular location">
    <subcellularLocation>
        <location evidence="2">Chromosome</location>
    </subcellularLocation>
    <subcellularLocation>
        <location evidence="1">Nucleus</location>
    </subcellularLocation>
</comment>
<evidence type="ECO:0000256" key="7">
    <source>
        <dbReference type="ARBA" id="ARBA00022691"/>
    </source>
</evidence>
<dbReference type="InterPro" id="IPR047232">
    <property type="entry name" value="SETDB1/2-like_MBD"/>
</dbReference>
<keyword evidence="10" id="KW-0862">Zinc</keyword>
<dbReference type="GO" id="GO:0008270">
    <property type="term" value="F:zinc ion binding"/>
    <property type="evidence" value="ECO:0007669"/>
    <property type="project" value="InterPro"/>
</dbReference>
<evidence type="ECO:0000256" key="14">
    <source>
        <dbReference type="ARBA" id="ARBA00023163"/>
    </source>
</evidence>
<dbReference type="PANTHER" id="PTHR46024">
    <property type="entry name" value="HISTONE-LYSINE N-METHYLTRANSFERASE EGGLESS"/>
    <property type="match status" value="1"/>
</dbReference>
<dbReference type="SMART" id="SM00317">
    <property type="entry name" value="SET"/>
    <property type="match status" value="1"/>
</dbReference>
<keyword evidence="9" id="KW-0677">Repeat</keyword>
<dbReference type="Pfam" id="PF01429">
    <property type="entry name" value="MBD"/>
    <property type="match status" value="1"/>
</dbReference>
<dbReference type="PANTHER" id="PTHR46024:SF1">
    <property type="entry name" value="HISTONE-LYSINE N-METHYLTRANSFERASE EGGLESS"/>
    <property type="match status" value="1"/>
</dbReference>
<evidence type="ECO:0000256" key="1">
    <source>
        <dbReference type="ARBA" id="ARBA00004123"/>
    </source>
</evidence>
<evidence type="ECO:0000259" key="17">
    <source>
        <dbReference type="PROSITE" id="PS50280"/>
    </source>
</evidence>
<accession>A0A7F5RDX7</accession>
<evidence type="ECO:0000256" key="12">
    <source>
        <dbReference type="ARBA" id="ARBA00023015"/>
    </source>
</evidence>
<dbReference type="SMART" id="SM00391">
    <property type="entry name" value="MBD"/>
    <property type="match status" value="1"/>
</dbReference>
<evidence type="ECO:0000313" key="21">
    <source>
        <dbReference type="Proteomes" id="UP000192223"/>
    </source>
</evidence>
<evidence type="ECO:0000256" key="3">
    <source>
        <dbReference type="ARBA" id="ARBA00022454"/>
    </source>
</evidence>
<gene>
    <name evidence="22" type="primary">LOC108744087</name>
</gene>
<keyword evidence="6" id="KW-0808">Transferase</keyword>
<keyword evidence="13" id="KW-0175">Coiled coil</keyword>
<feature type="region of interest" description="Disordered" evidence="16">
    <location>
        <begin position="357"/>
        <end position="377"/>
    </location>
</feature>
<feature type="compositionally biased region" description="Basic and acidic residues" evidence="16">
    <location>
        <begin position="1056"/>
        <end position="1066"/>
    </location>
</feature>
<evidence type="ECO:0000256" key="2">
    <source>
        <dbReference type="ARBA" id="ARBA00004286"/>
    </source>
</evidence>
<dbReference type="KEGG" id="apln:108744087"/>
<dbReference type="OrthoDB" id="5792673at2759"/>
<keyword evidence="8" id="KW-0479">Metal-binding</keyword>
<keyword evidence="5" id="KW-0489">Methyltransferase</keyword>
<dbReference type="InterPro" id="IPR001214">
    <property type="entry name" value="SET_dom"/>
</dbReference>
<dbReference type="Gene3D" id="2.170.270.10">
    <property type="entry name" value="SET domain"/>
    <property type="match status" value="2"/>
</dbReference>
<name>A0A7F5RDX7_AGRPL</name>
<dbReference type="Gene3D" id="2.30.30.140">
    <property type="match status" value="2"/>
</dbReference>
<keyword evidence="15" id="KW-0539">Nucleus</keyword>
<dbReference type="CDD" id="cd21181">
    <property type="entry name" value="Tudor_SETDB1_rpt2"/>
    <property type="match status" value="1"/>
</dbReference>
<dbReference type="Pfam" id="PF00856">
    <property type="entry name" value="SET"/>
    <property type="match status" value="1"/>
</dbReference>
<proteinExistence type="predicted"/>
<dbReference type="PROSITE" id="PS50867">
    <property type="entry name" value="PRE_SET"/>
    <property type="match status" value="1"/>
</dbReference>
<dbReference type="RefSeq" id="XP_025834177.1">
    <property type="nucleotide sequence ID" value="XM_025978392.1"/>
</dbReference>
<protein>
    <submittedName>
        <fullName evidence="22">Histone-lysine N-methyltransferase eggless isoform X1</fullName>
    </submittedName>
</protein>
<evidence type="ECO:0000256" key="6">
    <source>
        <dbReference type="ARBA" id="ARBA00022679"/>
    </source>
</evidence>
<keyword evidence="21" id="KW-1185">Reference proteome</keyword>
<evidence type="ECO:0000256" key="15">
    <source>
        <dbReference type="ARBA" id="ARBA00023242"/>
    </source>
</evidence>
<dbReference type="GeneID" id="108744087"/>
<dbReference type="InterPro" id="IPR046341">
    <property type="entry name" value="SET_dom_sf"/>
</dbReference>
<dbReference type="GO" id="GO:0005694">
    <property type="term" value="C:chromosome"/>
    <property type="evidence" value="ECO:0007669"/>
    <property type="project" value="UniProtKB-SubCell"/>
</dbReference>
<dbReference type="GO" id="GO:0032259">
    <property type="term" value="P:methylation"/>
    <property type="evidence" value="ECO:0007669"/>
    <property type="project" value="UniProtKB-KW"/>
</dbReference>
<keyword evidence="7" id="KW-0949">S-adenosyl-L-methionine</keyword>
<feature type="compositionally biased region" description="Basic and acidic residues" evidence="16">
    <location>
        <begin position="1113"/>
        <end position="1143"/>
    </location>
</feature>
<keyword evidence="3" id="KW-0158">Chromosome</keyword>
<dbReference type="Pfam" id="PF18358">
    <property type="entry name" value="Tudor_4"/>
    <property type="match status" value="1"/>
</dbReference>
<dbReference type="InterPro" id="IPR016177">
    <property type="entry name" value="DNA-bd_dom_sf"/>
</dbReference>
<organism evidence="21 22">
    <name type="scientific">Agrilus planipennis</name>
    <name type="common">Emerald ash borer</name>
    <name type="synonym">Agrilus marcopoli</name>
    <dbReference type="NCBI Taxonomy" id="224129"/>
    <lineage>
        <taxon>Eukaryota</taxon>
        <taxon>Metazoa</taxon>
        <taxon>Ecdysozoa</taxon>
        <taxon>Arthropoda</taxon>
        <taxon>Hexapoda</taxon>
        <taxon>Insecta</taxon>
        <taxon>Pterygota</taxon>
        <taxon>Neoptera</taxon>
        <taxon>Endopterygota</taxon>
        <taxon>Coleoptera</taxon>
        <taxon>Polyphaga</taxon>
        <taxon>Elateriformia</taxon>
        <taxon>Buprestoidea</taxon>
        <taxon>Buprestidae</taxon>
        <taxon>Agrilinae</taxon>
        <taxon>Agrilus</taxon>
    </lineage>
</organism>
<evidence type="ECO:0000259" key="18">
    <source>
        <dbReference type="PROSITE" id="PS50867"/>
    </source>
</evidence>
<evidence type="ECO:0000259" key="19">
    <source>
        <dbReference type="PROSITE" id="PS50868"/>
    </source>
</evidence>
<dbReference type="CDD" id="cd10517">
    <property type="entry name" value="SET_SETDB1"/>
    <property type="match status" value="1"/>
</dbReference>
<feature type="domain" description="SET" evidence="17">
    <location>
        <begin position="979"/>
        <end position="1253"/>
    </location>
</feature>
<evidence type="ECO:0000256" key="13">
    <source>
        <dbReference type="ARBA" id="ARBA00023054"/>
    </source>
</evidence>
<feature type="region of interest" description="Disordered" evidence="16">
    <location>
        <begin position="53"/>
        <end position="139"/>
    </location>
</feature>
<feature type="compositionally biased region" description="Basic and acidic residues" evidence="16">
    <location>
        <begin position="128"/>
        <end position="138"/>
    </location>
</feature>
<dbReference type="GO" id="GO:0003677">
    <property type="term" value="F:DNA binding"/>
    <property type="evidence" value="ECO:0007669"/>
    <property type="project" value="InterPro"/>
</dbReference>
<dbReference type="InterPro" id="IPR041291">
    <property type="entry name" value="TUDOR_5"/>
</dbReference>
<dbReference type="InterPro" id="IPR007728">
    <property type="entry name" value="Pre-SET_dom"/>
</dbReference>
<feature type="domain" description="Post-SET" evidence="19">
    <location>
        <begin position="1262"/>
        <end position="1278"/>
    </location>
</feature>
<dbReference type="CDD" id="cd01395">
    <property type="entry name" value="HMT_MBD"/>
    <property type="match status" value="1"/>
</dbReference>
<evidence type="ECO:0000256" key="11">
    <source>
        <dbReference type="ARBA" id="ARBA00022853"/>
    </source>
</evidence>
<evidence type="ECO:0000256" key="5">
    <source>
        <dbReference type="ARBA" id="ARBA00022603"/>
    </source>
</evidence>
<dbReference type="PROSITE" id="PS50868">
    <property type="entry name" value="POST_SET"/>
    <property type="match status" value="1"/>
</dbReference>
<dbReference type="CDD" id="cd20382">
    <property type="entry name" value="Tudor_SETDB1_rpt1"/>
    <property type="match status" value="1"/>
</dbReference>
<reference evidence="22" key="1">
    <citation type="submission" date="2025-08" db="UniProtKB">
        <authorList>
            <consortium name="RefSeq"/>
        </authorList>
    </citation>
    <scope>IDENTIFICATION</scope>
    <source>
        <tissue evidence="22">Entire body</tissue>
    </source>
</reference>
<dbReference type="GO" id="GO:0046974">
    <property type="term" value="F:histone H3K9 methyltransferase activity"/>
    <property type="evidence" value="ECO:0007669"/>
    <property type="project" value="TreeGrafter"/>
</dbReference>
<dbReference type="FunCoup" id="A0A7F5RDX7">
    <property type="interactions" value="1659"/>
</dbReference>
<dbReference type="AlphaFoldDB" id="A0A7F5RDX7"/>